<evidence type="ECO:0000256" key="1">
    <source>
        <dbReference type="SAM" id="Phobius"/>
    </source>
</evidence>
<keyword evidence="1" id="KW-0812">Transmembrane</keyword>
<gene>
    <name evidence="2" type="ORF">ElyMa_003191900</name>
</gene>
<accession>A0AAV4J106</accession>
<keyword evidence="3" id="KW-1185">Reference proteome</keyword>
<name>A0AAV4J106_9GAST</name>
<organism evidence="2 3">
    <name type="scientific">Elysia marginata</name>
    <dbReference type="NCBI Taxonomy" id="1093978"/>
    <lineage>
        <taxon>Eukaryota</taxon>
        <taxon>Metazoa</taxon>
        <taxon>Spiralia</taxon>
        <taxon>Lophotrochozoa</taxon>
        <taxon>Mollusca</taxon>
        <taxon>Gastropoda</taxon>
        <taxon>Heterobranchia</taxon>
        <taxon>Euthyneura</taxon>
        <taxon>Panpulmonata</taxon>
        <taxon>Sacoglossa</taxon>
        <taxon>Placobranchoidea</taxon>
        <taxon>Plakobranchidae</taxon>
        <taxon>Elysia</taxon>
    </lineage>
</organism>
<reference evidence="2 3" key="1">
    <citation type="journal article" date="2021" name="Elife">
        <title>Chloroplast acquisition without the gene transfer in kleptoplastic sea slugs, Plakobranchus ocellatus.</title>
        <authorList>
            <person name="Maeda T."/>
            <person name="Takahashi S."/>
            <person name="Yoshida T."/>
            <person name="Shimamura S."/>
            <person name="Takaki Y."/>
            <person name="Nagai Y."/>
            <person name="Toyoda A."/>
            <person name="Suzuki Y."/>
            <person name="Arimoto A."/>
            <person name="Ishii H."/>
            <person name="Satoh N."/>
            <person name="Nishiyama T."/>
            <person name="Hasebe M."/>
            <person name="Maruyama T."/>
            <person name="Minagawa J."/>
            <person name="Obokata J."/>
            <person name="Shigenobu S."/>
        </authorList>
    </citation>
    <scope>NUCLEOTIDE SEQUENCE [LARGE SCALE GENOMIC DNA]</scope>
</reference>
<feature type="transmembrane region" description="Helical" evidence="1">
    <location>
        <begin position="108"/>
        <end position="127"/>
    </location>
</feature>
<feature type="transmembrane region" description="Helical" evidence="1">
    <location>
        <begin position="50"/>
        <end position="70"/>
    </location>
</feature>
<proteinExistence type="predicted"/>
<evidence type="ECO:0000313" key="2">
    <source>
        <dbReference type="EMBL" id="GFS15613.1"/>
    </source>
</evidence>
<dbReference type="AlphaFoldDB" id="A0AAV4J106"/>
<keyword evidence="1" id="KW-1133">Transmembrane helix</keyword>
<feature type="transmembrane region" description="Helical" evidence="1">
    <location>
        <begin position="79"/>
        <end position="102"/>
    </location>
</feature>
<keyword evidence="1" id="KW-0472">Membrane</keyword>
<dbReference type="EMBL" id="BMAT01006591">
    <property type="protein sequence ID" value="GFS15613.1"/>
    <property type="molecule type" value="Genomic_DNA"/>
</dbReference>
<evidence type="ECO:0000313" key="3">
    <source>
        <dbReference type="Proteomes" id="UP000762676"/>
    </source>
</evidence>
<protein>
    <submittedName>
        <fullName evidence="2">Uncharacterized protein</fullName>
    </submittedName>
</protein>
<feature type="transmembrane region" description="Helical" evidence="1">
    <location>
        <begin position="12"/>
        <end position="30"/>
    </location>
</feature>
<dbReference type="Proteomes" id="UP000762676">
    <property type="component" value="Unassembled WGS sequence"/>
</dbReference>
<sequence>MQPPMKLYRPLALLLIINLLCNYWLFIFAVRWQPLSRLFSEGHWDGESAGVAIGLTTLIWWLVTIIGLWLQHRWALPNFAAFASSLVTFLSVSVVPFIPSFFSAKAASFVAMTLNFGLACLALAVWWNEKTEPNK</sequence>
<comment type="caution">
    <text evidence="2">The sequence shown here is derived from an EMBL/GenBank/DDBJ whole genome shotgun (WGS) entry which is preliminary data.</text>
</comment>